<dbReference type="Pfam" id="PF02823">
    <property type="entry name" value="ATP-synt_DE_N"/>
    <property type="match status" value="1"/>
</dbReference>
<name>A0A2K8NW08_9MOLU</name>
<organism evidence="9 10">
    <name type="scientific">Williamsoniiplasma luminosum</name>
    <dbReference type="NCBI Taxonomy" id="214888"/>
    <lineage>
        <taxon>Bacteria</taxon>
        <taxon>Bacillati</taxon>
        <taxon>Mycoplasmatota</taxon>
        <taxon>Mollicutes</taxon>
        <taxon>Entomoplasmatales</taxon>
        <taxon>Williamsoniiplasma</taxon>
    </lineage>
</organism>
<dbReference type="InterPro" id="IPR036771">
    <property type="entry name" value="ATPsynth_dsu/esu_N"/>
</dbReference>
<dbReference type="Gene3D" id="2.60.15.10">
    <property type="entry name" value="F0F1 ATP synthase delta/epsilon subunit, N-terminal"/>
    <property type="match status" value="1"/>
</dbReference>
<evidence type="ECO:0000256" key="6">
    <source>
        <dbReference type="ARBA" id="ARBA00023196"/>
    </source>
</evidence>
<dbReference type="EMBL" id="CP024963">
    <property type="protein sequence ID" value="ATZ16823.1"/>
    <property type="molecule type" value="Genomic_DNA"/>
</dbReference>
<dbReference type="OrthoDB" id="389600at2"/>
<evidence type="ECO:0000313" key="10">
    <source>
        <dbReference type="Proteomes" id="UP000232063"/>
    </source>
</evidence>
<reference evidence="9 10" key="1">
    <citation type="submission" date="2017-11" db="EMBL/GenBank/DDBJ databases">
        <title>Genome sequence of Entomoplasma luminosum PIMN-1 (ATCC 49195).</title>
        <authorList>
            <person name="Lo W.-S."/>
            <person name="Gasparich G.E."/>
            <person name="Kuo C.-H."/>
        </authorList>
    </citation>
    <scope>NUCLEOTIDE SEQUENCE [LARGE SCALE GENOMIC DNA]</scope>
    <source>
        <strain evidence="9 10">PIMN-1</strain>
    </source>
</reference>
<keyword evidence="3" id="KW-0813">Transport</keyword>
<accession>A0A2K8NW08</accession>
<dbReference type="GO" id="GO:0046933">
    <property type="term" value="F:proton-transporting ATP synthase activity, rotational mechanism"/>
    <property type="evidence" value="ECO:0007669"/>
    <property type="project" value="InterPro"/>
</dbReference>
<evidence type="ECO:0000259" key="8">
    <source>
        <dbReference type="Pfam" id="PF02823"/>
    </source>
</evidence>
<evidence type="ECO:0000256" key="5">
    <source>
        <dbReference type="ARBA" id="ARBA00023136"/>
    </source>
</evidence>
<dbReference type="GO" id="GO:0012505">
    <property type="term" value="C:endomembrane system"/>
    <property type="evidence" value="ECO:0007669"/>
    <property type="project" value="UniProtKB-SubCell"/>
</dbReference>
<protein>
    <submittedName>
        <fullName evidence="9">F0F1 ATP synthase subunit epsilon</fullName>
    </submittedName>
</protein>
<keyword evidence="7" id="KW-0066">ATP synthesis</keyword>
<dbReference type="Proteomes" id="UP000232063">
    <property type="component" value="Chromosome"/>
</dbReference>
<dbReference type="PANTHER" id="PTHR13822">
    <property type="entry name" value="ATP SYNTHASE DELTA/EPSILON CHAIN"/>
    <property type="match status" value="1"/>
</dbReference>
<keyword evidence="6" id="KW-0139">CF(1)</keyword>
<dbReference type="SUPFAM" id="SSF51344">
    <property type="entry name" value="Epsilon subunit of F1F0-ATP synthase N-terminal domain"/>
    <property type="match status" value="1"/>
</dbReference>
<evidence type="ECO:0000256" key="4">
    <source>
        <dbReference type="ARBA" id="ARBA00023065"/>
    </source>
</evidence>
<proteinExistence type="inferred from homology"/>
<dbReference type="InterPro" id="IPR001469">
    <property type="entry name" value="ATP_synth_F1_dsu/esu"/>
</dbReference>
<comment type="subcellular location">
    <subcellularLocation>
        <location evidence="1">Endomembrane system</location>
        <topology evidence="1">Peripheral membrane protein</topology>
    </subcellularLocation>
</comment>
<dbReference type="CDD" id="cd12152">
    <property type="entry name" value="F1-ATPase_delta"/>
    <property type="match status" value="1"/>
</dbReference>
<sequence length="99" mass="11035">MGIKLKIVTPDGIFINDKEVDIVNVQTIDGDMGIMQNIIPIVSALKIGILSFKVKGVPTYIHVHRGIIKTDGIQCKIITERLYLVDAQKNRIDTPNHLD</sequence>
<evidence type="ECO:0000256" key="2">
    <source>
        <dbReference type="ARBA" id="ARBA00005712"/>
    </source>
</evidence>
<dbReference type="RefSeq" id="WP_025734436.1">
    <property type="nucleotide sequence ID" value="NZ_CP024963.1"/>
</dbReference>
<dbReference type="AlphaFoldDB" id="A0A2K8NW08"/>
<feature type="domain" description="ATP synthase F1 complex delta/epsilon subunit N-terminal" evidence="8">
    <location>
        <begin position="3"/>
        <end position="81"/>
    </location>
</feature>
<evidence type="ECO:0000256" key="3">
    <source>
        <dbReference type="ARBA" id="ARBA00022448"/>
    </source>
</evidence>
<keyword evidence="4" id="KW-0406">Ion transport</keyword>
<dbReference type="KEGG" id="elj:ELUMI_v1c00950"/>
<evidence type="ECO:0000256" key="1">
    <source>
        <dbReference type="ARBA" id="ARBA00004184"/>
    </source>
</evidence>
<keyword evidence="5" id="KW-0472">Membrane</keyword>
<evidence type="ECO:0000256" key="7">
    <source>
        <dbReference type="ARBA" id="ARBA00023310"/>
    </source>
</evidence>
<keyword evidence="10" id="KW-1185">Reference proteome</keyword>
<comment type="similarity">
    <text evidence="2">Belongs to the ATPase epsilon chain family.</text>
</comment>
<evidence type="ECO:0000313" key="9">
    <source>
        <dbReference type="EMBL" id="ATZ16823.1"/>
    </source>
</evidence>
<dbReference type="PANTHER" id="PTHR13822:SF10">
    <property type="entry name" value="ATP SYNTHASE EPSILON CHAIN, CHLOROPLASTIC"/>
    <property type="match status" value="1"/>
</dbReference>
<dbReference type="InterPro" id="IPR020546">
    <property type="entry name" value="ATP_synth_F1_dsu/esu_N"/>
</dbReference>
<dbReference type="GO" id="GO:0045259">
    <property type="term" value="C:proton-transporting ATP synthase complex"/>
    <property type="evidence" value="ECO:0007669"/>
    <property type="project" value="UniProtKB-KW"/>
</dbReference>
<gene>
    <name evidence="9" type="primary">atpC</name>
    <name evidence="9" type="ORF">ELUMI_v1c00950</name>
</gene>